<accession>A0A1F5ZIQ7</accession>
<feature type="domain" description="KaiC" evidence="2">
    <location>
        <begin position="271"/>
        <end position="503"/>
    </location>
</feature>
<dbReference type="InterPro" id="IPR014774">
    <property type="entry name" value="KaiC-like_dom"/>
</dbReference>
<reference evidence="3 4" key="1">
    <citation type="journal article" date="2016" name="Nat. Commun.">
        <title>Thousands of microbial genomes shed light on interconnected biogeochemical processes in an aquifer system.</title>
        <authorList>
            <person name="Anantharaman K."/>
            <person name="Brown C.T."/>
            <person name="Hug L.A."/>
            <person name="Sharon I."/>
            <person name="Castelle C.J."/>
            <person name="Probst A.J."/>
            <person name="Thomas B.C."/>
            <person name="Singh A."/>
            <person name="Wilkins M.J."/>
            <person name="Karaoz U."/>
            <person name="Brodie E.L."/>
            <person name="Williams K.H."/>
            <person name="Hubbard S.S."/>
            <person name="Banfield J.F."/>
        </authorList>
    </citation>
    <scope>NUCLEOTIDE SEQUENCE [LARGE SCALE GENOMIC DNA]</scope>
</reference>
<dbReference type="SUPFAM" id="SSF52540">
    <property type="entry name" value="P-loop containing nucleoside triphosphate hydrolases"/>
    <property type="match status" value="2"/>
</dbReference>
<evidence type="ECO:0000256" key="1">
    <source>
        <dbReference type="SAM" id="MobiDB-lite"/>
    </source>
</evidence>
<dbReference type="AlphaFoldDB" id="A0A1F5ZIQ7"/>
<dbReference type="Gene3D" id="3.40.50.300">
    <property type="entry name" value="P-loop containing nucleotide triphosphate hydrolases"/>
    <property type="match status" value="2"/>
</dbReference>
<dbReference type="InterPro" id="IPR003593">
    <property type="entry name" value="AAA+_ATPase"/>
</dbReference>
<evidence type="ECO:0000313" key="3">
    <source>
        <dbReference type="EMBL" id="OGG11987.1"/>
    </source>
</evidence>
<feature type="compositionally biased region" description="Polar residues" evidence="1">
    <location>
        <begin position="1"/>
        <end position="11"/>
    </location>
</feature>
<comment type="caution">
    <text evidence="3">The sequence shown here is derived from an EMBL/GenBank/DDBJ whole genome shotgun (WGS) entry which is preliminary data.</text>
</comment>
<dbReference type="Proteomes" id="UP000177268">
    <property type="component" value="Unassembled WGS sequence"/>
</dbReference>
<dbReference type="InterPro" id="IPR051347">
    <property type="entry name" value="Circadian_clock_KaiC-rel"/>
</dbReference>
<evidence type="ECO:0000259" key="2">
    <source>
        <dbReference type="PROSITE" id="PS51146"/>
    </source>
</evidence>
<organism evidence="3 4">
    <name type="scientific">Candidatus Gottesmanbacteria bacterium RBG_13_45_10</name>
    <dbReference type="NCBI Taxonomy" id="1798370"/>
    <lineage>
        <taxon>Bacteria</taxon>
        <taxon>Candidatus Gottesmaniibacteriota</taxon>
    </lineage>
</organism>
<feature type="region of interest" description="Disordered" evidence="1">
    <location>
        <begin position="1"/>
        <end position="24"/>
    </location>
</feature>
<name>A0A1F5ZIQ7_9BACT</name>
<dbReference type="Pfam" id="PF06745">
    <property type="entry name" value="ATPase"/>
    <property type="match status" value="2"/>
</dbReference>
<dbReference type="PRINTS" id="PR01874">
    <property type="entry name" value="DNAREPAIRADA"/>
</dbReference>
<sequence length="609" mass="68590">MKKNIQKLQETPSSSPLPPPLVQENDLVRPTGIKELDTMLHGGFPSNATILLAGASGCGKTILSMQWLMEGYRLYQEPGMYISLTEPINKMVKTAQQLSFFKQEYLTPGKVFFEDLRTILHNLGLDSKEITVKDIDRIVDALSDLMYQCNAKRIVIDSITAIAYRLHDEHLIRTFIHQLDALLAQTQINLILTSEVTGEGYSIFGVEEFISDGILKLTREKQKEERVNRLYIIKMRGTDFDSHPASYRITTQGIRFYPRLLRDLTYHVSAKRIPTGIKGLDEMTNGGYFEGSSVLVTGSSGSGKSLLSLQFLLQGLKDGKKVMLVSFEESRDQIMRNAKGFNWDLETYEQQGKFKLISAYPEQKYLEEHIDMIRSEIETFGANLMVIDSLSSLGNVFMEDVVRDFVSRLNGYLKEKLVTTIYTHATATLLGANQITDAHLSTITDHIIMLRYVEIQSELRHALLILKMRGSNHDKKLKEIVFTPQGLEISGEFSGLEGVLSGSTHKVSESIEEQLHALFMETLGPMGEKIFHEEKTKGLTYESIKKLIDDLSNQGVVSVRRKEEFLTSAGLVYGKKPVSVYTGEKSEEKSENKKGVGQLFNILKGGETK</sequence>
<dbReference type="SMART" id="SM00382">
    <property type="entry name" value="AAA"/>
    <property type="match status" value="2"/>
</dbReference>
<dbReference type="NCBIfam" id="NF006799">
    <property type="entry name" value="PRK09302.1"/>
    <property type="match status" value="1"/>
</dbReference>
<dbReference type="PROSITE" id="PS51146">
    <property type="entry name" value="KAIC"/>
    <property type="match status" value="2"/>
</dbReference>
<proteinExistence type="predicted"/>
<dbReference type="PANTHER" id="PTHR42926:SF1">
    <property type="entry name" value="CIRCADIAN CLOCK OSCILLATOR PROTEIN KAIC 1"/>
    <property type="match status" value="1"/>
</dbReference>
<dbReference type="InterPro" id="IPR010624">
    <property type="entry name" value="KaiC_dom"/>
</dbReference>
<protein>
    <recommendedName>
        <fullName evidence="2">KaiC domain-containing protein</fullName>
    </recommendedName>
</protein>
<dbReference type="InterPro" id="IPR027417">
    <property type="entry name" value="P-loop_NTPase"/>
</dbReference>
<evidence type="ECO:0000313" key="4">
    <source>
        <dbReference type="Proteomes" id="UP000177268"/>
    </source>
</evidence>
<dbReference type="GO" id="GO:0005524">
    <property type="term" value="F:ATP binding"/>
    <property type="evidence" value="ECO:0007669"/>
    <property type="project" value="InterPro"/>
</dbReference>
<dbReference type="STRING" id="1798370.A2Z00_02055"/>
<dbReference type="EMBL" id="MFIZ01000007">
    <property type="protein sequence ID" value="OGG11987.1"/>
    <property type="molecule type" value="Genomic_DNA"/>
</dbReference>
<feature type="domain" description="KaiC" evidence="2">
    <location>
        <begin position="27"/>
        <end position="270"/>
    </location>
</feature>
<gene>
    <name evidence="3" type="ORF">A2Z00_02055</name>
</gene>
<dbReference type="PANTHER" id="PTHR42926">
    <property type="match status" value="1"/>
</dbReference>